<name>A0AA87B908_9FABA</name>
<dbReference type="Gramene" id="rna-AYBTSS11_LOCUS30845">
    <property type="protein sequence ID" value="CAJ1978648.1"/>
    <property type="gene ID" value="gene-AYBTSS11_LOCUS30845"/>
</dbReference>
<gene>
    <name evidence="1" type="ORF">AYBTSS11_LOCUS30845</name>
</gene>
<organism evidence="1 2">
    <name type="scientific">Sphenostylis stenocarpa</name>
    <dbReference type="NCBI Taxonomy" id="92480"/>
    <lineage>
        <taxon>Eukaryota</taxon>
        <taxon>Viridiplantae</taxon>
        <taxon>Streptophyta</taxon>
        <taxon>Embryophyta</taxon>
        <taxon>Tracheophyta</taxon>
        <taxon>Spermatophyta</taxon>
        <taxon>Magnoliopsida</taxon>
        <taxon>eudicotyledons</taxon>
        <taxon>Gunneridae</taxon>
        <taxon>Pentapetalae</taxon>
        <taxon>rosids</taxon>
        <taxon>fabids</taxon>
        <taxon>Fabales</taxon>
        <taxon>Fabaceae</taxon>
        <taxon>Papilionoideae</taxon>
        <taxon>50 kb inversion clade</taxon>
        <taxon>NPAAA clade</taxon>
        <taxon>indigoferoid/millettioid clade</taxon>
        <taxon>Phaseoleae</taxon>
        <taxon>Sphenostylis</taxon>
    </lineage>
</organism>
<dbReference type="SUPFAM" id="SSF53756">
    <property type="entry name" value="UDP-Glycosyltransferase/glycogen phosphorylase"/>
    <property type="match status" value="1"/>
</dbReference>
<proteinExistence type="predicted"/>
<dbReference type="AlphaFoldDB" id="A0AA87B908"/>
<protein>
    <submittedName>
        <fullName evidence="1">Uncharacterized protein</fullName>
    </submittedName>
</protein>
<feature type="non-terminal residue" evidence="1">
    <location>
        <position position="1"/>
    </location>
</feature>
<dbReference type="Gene3D" id="3.40.50.2000">
    <property type="entry name" value="Glycogen Phosphorylase B"/>
    <property type="match status" value="1"/>
</dbReference>
<evidence type="ECO:0000313" key="2">
    <source>
        <dbReference type="Proteomes" id="UP001189624"/>
    </source>
</evidence>
<accession>A0AA87B908</accession>
<evidence type="ECO:0000313" key="1">
    <source>
        <dbReference type="EMBL" id="CAJ1978648.1"/>
    </source>
</evidence>
<sequence length="117" mass="13150">YPFPSSGHAIPLLDFAKALVSRDVQVTVLVTPRNLPLVLTNFSPLLQTHLLPSPEFSNPNLNMHVTMITFMHHHHHSLIVDWAQAQAQPTPSSAVISDFLLGWTHLLARDLCWDKDI</sequence>
<dbReference type="Proteomes" id="UP001189624">
    <property type="component" value="Chromosome 11"/>
</dbReference>
<reference evidence="1" key="1">
    <citation type="submission" date="2023-10" db="EMBL/GenBank/DDBJ databases">
        <authorList>
            <person name="Domelevo Entfellner J.-B."/>
        </authorList>
    </citation>
    <scope>NUCLEOTIDE SEQUENCE</scope>
</reference>
<dbReference type="EMBL" id="OY731408">
    <property type="protein sequence ID" value="CAJ1978648.1"/>
    <property type="molecule type" value="Genomic_DNA"/>
</dbReference>
<keyword evidence="2" id="KW-1185">Reference proteome</keyword>